<dbReference type="PANTHER" id="PTHR13318">
    <property type="entry name" value="PARTNER OF PAIRED, ISOFORM B-RELATED"/>
    <property type="match status" value="1"/>
</dbReference>
<proteinExistence type="predicted"/>
<sequence length="431" mass="49221">MSPDEFIACISDDMKKFITKIDLSKSQAISSKSLVEISSYNKLEILDISNVKNVNDKFITEVATNCKKLMNLYIESCYKISRSALNEIAELKNIRTLCLVDMKNVGDDLFNNLHLLQVLRCTWCPNVTDVGIMRVITNAPNLERLMICHTGITSKTLVYAADETKKRTNKIVLRLTADKKNTIFDTVMTVVDSVTVQNRPPVAVLEQSNHDEKLYDTIGCHASKYWEDALTEIAEFWHGASYTAVSLEKKLICRQIRISENDLERMDLQNIELLDIRMMKNLNDNVIINIANTGDNLKHFFMDSCINVSRFALNELFKLENLVTLDLVYVPNVGDEIFSNMCQLKVLRCIWCLDVTDHGIMRVIENSPELEFLVVCRTGITTETIKYAADKTRARKNNICLQIITDPKVYVDYQNLRYDSGSKLTVDYSVC</sequence>
<dbReference type="Proteomes" id="UP000639338">
    <property type="component" value="Unassembled WGS sequence"/>
</dbReference>
<name>A0A835CTB4_APHGI</name>
<keyword evidence="2" id="KW-1185">Reference proteome</keyword>
<dbReference type="OrthoDB" id="10257471at2759"/>
<protein>
    <submittedName>
        <fullName evidence="1">Uncharacterized protein</fullName>
    </submittedName>
</protein>
<dbReference type="InterPro" id="IPR032675">
    <property type="entry name" value="LRR_dom_sf"/>
</dbReference>
<evidence type="ECO:0000313" key="1">
    <source>
        <dbReference type="EMBL" id="KAF7992150.1"/>
    </source>
</evidence>
<dbReference type="EMBL" id="JACMRX010000003">
    <property type="protein sequence ID" value="KAF7992150.1"/>
    <property type="molecule type" value="Genomic_DNA"/>
</dbReference>
<dbReference type="Gene3D" id="3.80.10.10">
    <property type="entry name" value="Ribonuclease Inhibitor"/>
    <property type="match status" value="3"/>
</dbReference>
<dbReference type="PANTHER" id="PTHR13318:SF95">
    <property type="entry name" value="F-BOX PROTEIN YLR352W"/>
    <property type="match status" value="1"/>
</dbReference>
<accession>A0A835CTB4</accession>
<dbReference type="GO" id="GO:0019005">
    <property type="term" value="C:SCF ubiquitin ligase complex"/>
    <property type="evidence" value="ECO:0007669"/>
    <property type="project" value="TreeGrafter"/>
</dbReference>
<gene>
    <name evidence="1" type="ORF">HCN44_001475</name>
</gene>
<dbReference type="AlphaFoldDB" id="A0A835CTB4"/>
<dbReference type="InterPro" id="IPR006553">
    <property type="entry name" value="Leu-rich_rpt_Cys-con_subtyp"/>
</dbReference>
<dbReference type="SUPFAM" id="SSF52047">
    <property type="entry name" value="RNI-like"/>
    <property type="match status" value="2"/>
</dbReference>
<comment type="caution">
    <text evidence="1">The sequence shown here is derived from an EMBL/GenBank/DDBJ whole genome shotgun (WGS) entry which is preliminary data.</text>
</comment>
<dbReference type="GO" id="GO:0031146">
    <property type="term" value="P:SCF-dependent proteasomal ubiquitin-dependent protein catabolic process"/>
    <property type="evidence" value="ECO:0007669"/>
    <property type="project" value="TreeGrafter"/>
</dbReference>
<organism evidence="1 2">
    <name type="scientific">Aphidius gifuensis</name>
    <name type="common">Parasitoid wasp</name>
    <dbReference type="NCBI Taxonomy" id="684658"/>
    <lineage>
        <taxon>Eukaryota</taxon>
        <taxon>Metazoa</taxon>
        <taxon>Ecdysozoa</taxon>
        <taxon>Arthropoda</taxon>
        <taxon>Hexapoda</taxon>
        <taxon>Insecta</taxon>
        <taxon>Pterygota</taxon>
        <taxon>Neoptera</taxon>
        <taxon>Endopterygota</taxon>
        <taxon>Hymenoptera</taxon>
        <taxon>Apocrita</taxon>
        <taxon>Ichneumonoidea</taxon>
        <taxon>Braconidae</taxon>
        <taxon>Aphidiinae</taxon>
        <taxon>Aphidius</taxon>
    </lineage>
</organism>
<evidence type="ECO:0000313" key="2">
    <source>
        <dbReference type="Proteomes" id="UP000639338"/>
    </source>
</evidence>
<dbReference type="SMART" id="SM00367">
    <property type="entry name" value="LRR_CC"/>
    <property type="match status" value="5"/>
</dbReference>
<reference evidence="1 2" key="1">
    <citation type="submission" date="2020-08" db="EMBL/GenBank/DDBJ databases">
        <title>Aphidius gifuensis genome sequencing and assembly.</title>
        <authorList>
            <person name="Du Z."/>
        </authorList>
    </citation>
    <scope>NUCLEOTIDE SEQUENCE [LARGE SCALE GENOMIC DNA]</scope>
    <source>
        <strain evidence="1">YNYX2018</strain>
        <tissue evidence="1">Adults</tissue>
    </source>
</reference>